<dbReference type="SUPFAM" id="SSF56219">
    <property type="entry name" value="DNase I-like"/>
    <property type="match status" value="1"/>
</dbReference>
<dbReference type="InterPro" id="IPR000477">
    <property type="entry name" value="RT_dom"/>
</dbReference>
<dbReference type="GO" id="GO:0016706">
    <property type="term" value="F:2-oxoglutarate-dependent dioxygenase activity"/>
    <property type="evidence" value="ECO:0007669"/>
    <property type="project" value="InterPro"/>
</dbReference>
<dbReference type="CDD" id="cd01650">
    <property type="entry name" value="RT_nLTR_like"/>
    <property type="match status" value="1"/>
</dbReference>
<dbReference type="Pfam" id="PF09004">
    <property type="entry name" value="ALKBH8_N"/>
    <property type="match status" value="1"/>
</dbReference>
<dbReference type="InterPro" id="IPR015095">
    <property type="entry name" value="AlkB_hom8_N"/>
</dbReference>
<protein>
    <recommendedName>
        <fullName evidence="1">Reverse transcriptase domain-containing protein</fullName>
    </recommendedName>
</protein>
<reference evidence="2" key="1">
    <citation type="submission" date="2025-08" db="UniProtKB">
        <authorList>
            <consortium name="Ensembl"/>
        </authorList>
    </citation>
    <scope>IDENTIFICATION</scope>
</reference>
<dbReference type="GO" id="GO:0008168">
    <property type="term" value="F:methyltransferase activity"/>
    <property type="evidence" value="ECO:0007669"/>
    <property type="project" value="InterPro"/>
</dbReference>
<dbReference type="Pfam" id="PF00078">
    <property type="entry name" value="RVT_1"/>
    <property type="match status" value="1"/>
</dbReference>
<dbReference type="PANTHER" id="PTHR47510">
    <property type="entry name" value="REVERSE TRANSCRIPTASE DOMAIN-CONTAINING PROTEIN"/>
    <property type="match status" value="1"/>
</dbReference>
<dbReference type="Proteomes" id="UP000694427">
    <property type="component" value="Unplaced"/>
</dbReference>
<evidence type="ECO:0000313" key="2">
    <source>
        <dbReference type="Ensembl" id="ENSCCRP00010018761.1"/>
    </source>
</evidence>
<sequence>MAPIYGDAVWLCVYICLVLLCFVDNSVSLITYDRHELLCIRDTLQNLPASDYWRNVVGNIGSQDNAYRHKRLPRKRGKRAGVLVRLRQRVHRSPLPSMILSNVRSLTNKQDELAILIRSKRDAAACSVICLTETWLDGSTPDEGLFLPGFTLLRADRSQQDSQKKSGGGVCSYINQSWSTNSVVLSRHCSTELECLIVKCRPFYLPREFSSVIFTTVYIPPKAGAKEACRQLAALITEVENSSPDSVVLILGDFNHVDLKKSLPKFKQQIHITTRGEKTLDKCYWVISNAYHSIAWPPLGRSDHNTIFLIPRYRQKLKSTKPTKKVIKQWSIQAQNELKECLHTTDWSVFRDEFTTLDEYCDAVTSYIHFAENVCFPSKTVTVYSNNKPWFSKDIRMLYLERKSAFQSGDICQYSLAKYAFERAVRKAKADYRAKLEAKLGVHDNRGVWQSLQQITNYKNNHTVSDDDPSLPNKLNELYCRFECNSECSVSSNFLNDIGPLEPPFLIEETEVRSLLRKQNCRKASGPDKVSAATIKWCANELSYVFTDIFNWSLRLCKVPACFKSAVIIPVPKKSNVSCLNDYRPVALTSVIMKVFERLVANYLSATSLDPHQFAYRDNRSVEDAVSLCTHNILQHLEGPATYARVLFIDFSSAFNNIIPKRLFDKLLGLGVKESICKWILDFLTDRSQVVRVNNLLSKSMSTSIGAPQGCVLSPLLYSFYTNDCFSHHDSVKIFKFADDTTVVGLITNDDESAYRTEVSSLAEWCTINNLSLNISKTKEMVVDFRSKNIKSLQPLAIKDKTVEWVESFRFLGTTISSNLKWNLNVSQIVKKAQQRLFFLRQLRKFKVSKAGMLHFYRAVIESILTFSITVWWGSCSTEDKSALNRVVSTASRIIGLDLPRICDIYNIRLLKTGLKILKGSSHPANSLFIPLPSGRRLGSIRSRTTRFSNSTYPQAVRALNSQQQSTFLLQTQLCPSSS</sequence>
<accession>A0A8C1IK35</accession>
<dbReference type="InterPro" id="IPR043502">
    <property type="entry name" value="DNA/RNA_pol_sf"/>
</dbReference>
<organism evidence="2 3">
    <name type="scientific">Cyprinus carpio</name>
    <name type="common">Common carp</name>
    <dbReference type="NCBI Taxonomy" id="7962"/>
    <lineage>
        <taxon>Eukaryota</taxon>
        <taxon>Metazoa</taxon>
        <taxon>Chordata</taxon>
        <taxon>Craniata</taxon>
        <taxon>Vertebrata</taxon>
        <taxon>Euteleostomi</taxon>
        <taxon>Actinopterygii</taxon>
        <taxon>Neopterygii</taxon>
        <taxon>Teleostei</taxon>
        <taxon>Ostariophysi</taxon>
        <taxon>Cypriniformes</taxon>
        <taxon>Cyprinidae</taxon>
        <taxon>Cyprininae</taxon>
        <taxon>Cyprinus</taxon>
    </lineage>
</organism>
<feature type="domain" description="Reverse transcriptase" evidence="1">
    <location>
        <begin position="552"/>
        <end position="816"/>
    </location>
</feature>
<dbReference type="Ensembl" id="ENSCCRT00010020502.1">
    <property type="protein sequence ID" value="ENSCCRP00010018761.1"/>
    <property type="gene ID" value="ENSCCRG00010008109.1"/>
</dbReference>
<keyword evidence="3" id="KW-1185">Reference proteome</keyword>
<evidence type="ECO:0000259" key="1">
    <source>
        <dbReference type="PROSITE" id="PS50878"/>
    </source>
</evidence>
<evidence type="ECO:0000313" key="3">
    <source>
        <dbReference type="Proteomes" id="UP000694427"/>
    </source>
</evidence>
<reference evidence="2" key="2">
    <citation type="submission" date="2025-09" db="UniProtKB">
        <authorList>
            <consortium name="Ensembl"/>
        </authorList>
    </citation>
    <scope>IDENTIFICATION</scope>
</reference>
<dbReference type="PROSITE" id="PS50878">
    <property type="entry name" value="RT_POL"/>
    <property type="match status" value="1"/>
</dbReference>
<dbReference type="PANTHER" id="PTHR47510:SF3">
    <property type="entry name" value="ENDO_EXONUCLEASE_PHOSPHATASE DOMAIN-CONTAINING PROTEIN"/>
    <property type="match status" value="1"/>
</dbReference>
<dbReference type="AlphaFoldDB" id="A0A8C1IK35"/>
<dbReference type="InterPro" id="IPR036691">
    <property type="entry name" value="Endo/exonu/phosph_ase_sf"/>
</dbReference>
<proteinExistence type="predicted"/>
<name>A0A8C1IK35_CYPCA</name>
<dbReference type="SUPFAM" id="SSF56672">
    <property type="entry name" value="DNA/RNA polymerases"/>
    <property type="match status" value="1"/>
</dbReference>
<dbReference type="Gene3D" id="3.60.10.10">
    <property type="entry name" value="Endonuclease/exonuclease/phosphatase"/>
    <property type="match status" value="1"/>
</dbReference>